<reference evidence="2" key="1">
    <citation type="submission" date="2020-02" db="EMBL/GenBank/DDBJ databases">
        <authorList>
            <person name="Palmer J.M."/>
        </authorList>
    </citation>
    <scope>NUCLEOTIDE SEQUENCE</scope>
    <source>
        <strain evidence="2">EPUS1.4</strain>
        <tissue evidence="2">Thallus</tissue>
    </source>
</reference>
<feature type="region of interest" description="Disordered" evidence="1">
    <location>
        <begin position="39"/>
        <end position="153"/>
    </location>
</feature>
<organism evidence="2 3">
    <name type="scientific">Endocarpon pusillum</name>
    <dbReference type="NCBI Taxonomy" id="364733"/>
    <lineage>
        <taxon>Eukaryota</taxon>
        <taxon>Fungi</taxon>
        <taxon>Dikarya</taxon>
        <taxon>Ascomycota</taxon>
        <taxon>Pezizomycotina</taxon>
        <taxon>Eurotiomycetes</taxon>
        <taxon>Chaetothyriomycetidae</taxon>
        <taxon>Verrucariales</taxon>
        <taxon>Verrucariaceae</taxon>
        <taxon>Endocarpon</taxon>
    </lineage>
</organism>
<dbReference type="Proteomes" id="UP000606974">
    <property type="component" value="Unassembled WGS sequence"/>
</dbReference>
<protein>
    <submittedName>
        <fullName evidence="2">Uncharacterized protein</fullName>
    </submittedName>
</protein>
<evidence type="ECO:0000313" key="3">
    <source>
        <dbReference type="Proteomes" id="UP000606974"/>
    </source>
</evidence>
<feature type="compositionally biased region" description="Acidic residues" evidence="1">
    <location>
        <begin position="47"/>
        <end position="56"/>
    </location>
</feature>
<name>A0A8H7E096_9EURO</name>
<feature type="compositionally biased region" description="Pro residues" evidence="1">
    <location>
        <begin position="119"/>
        <end position="130"/>
    </location>
</feature>
<dbReference type="OrthoDB" id="10515889at2759"/>
<proteinExistence type="predicted"/>
<evidence type="ECO:0000256" key="1">
    <source>
        <dbReference type="SAM" id="MobiDB-lite"/>
    </source>
</evidence>
<sequence length="218" mass="24073">MVDESDREAANLIDLPWADDEGLITDYKCAPPELEKIRWQYQSLPTEEGDSSDDESTPLLGSAEVLEPPSPAFSDEATGSFADESTPLPGLELDGERETTFQPARQSEETDSSSSPHKSTPPPPPPPPPLNQDDEWGPFQPALPIERDPDFLAPKIPHINTTLRSCRRFLHLRSANLNTTDPFPGGANGFRNHNTRKAPPPHRRQLASRPPSSTQDPR</sequence>
<accession>A0A8H7E096</accession>
<evidence type="ECO:0000313" key="2">
    <source>
        <dbReference type="EMBL" id="KAF7503293.1"/>
    </source>
</evidence>
<gene>
    <name evidence="2" type="ORF">GJ744_004015</name>
</gene>
<keyword evidence="3" id="KW-1185">Reference proteome</keyword>
<dbReference type="AlphaFoldDB" id="A0A8H7E096"/>
<comment type="caution">
    <text evidence="2">The sequence shown here is derived from an EMBL/GenBank/DDBJ whole genome shotgun (WGS) entry which is preliminary data.</text>
</comment>
<feature type="compositionally biased region" description="Basic residues" evidence="1">
    <location>
        <begin position="193"/>
        <end position="206"/>
    </location>
</feature>
<dbReference type="EMBL" id="JAACFV010000186">
    <property type="protein sequence ID" value="KAF7503293.1"/>
    <property type="molecule type" value="Genomic_DNA"/>
</dbReference>
<feature type="region of interest" description="Disordered" evidence="1">
    <location>
        <begin position="176"/>
        <end position="218"/>
    </location>
</feature>